<dbReference type="OrthoDB" id="1108285at2759"/>
<dbReference type="PANTHER" id="PTHR33116">
    <property type="entry name" value="REVERSE TRANSCRIPTASE ZINC-BINDING DOMAIN-CONTAINING PROTEIN-RELATED-RELATED"/>
    <property type="match status" value="1"/>
</dbReference>
<name>A0A6D2IZ10_9BRAS</name>
<dbReference type="InterPro" id="IPR000477">
    <property type="entry name" value="RT_dom"/>
</dbReference>
<dbReference type="PROSITE" id="PS50878">
    <property type="entry name" value="RT_POL"/>
    <property type="match status" value="1"/>
</dbReference>
<dbReference type="Pfam" id="PF13966">
    <property type="entry name" value="zf-RVT"/>
    <property type="match status" value="1"/>
</dbReference>
<dbReference type="InterPro" id="IPR043502">
    <property type="entry name" value="DNA/RNA_pol_sf"/>
</dbReference>
<sequence length="653" mass="73927">MADCGEVKIALGIHKEGGDGTYLGLPESLSGFKRKLLNFIQEKLQGRLHGYFAKDLSQDGLPRPPDYRVDSTIDLSIHVSDLIDPNTSQWDVNRVSLTFSPADVQRVLRIKLVFSCSDSLVWVFLGIVLTHLEVDINSLTLYMTWNLLYRLVCLLLRKSCGQIYGRLELPQKYATLCGKLSQVPLRNGPLWLRFAIEEDVRYGYFKGKTGLRQGDPLSPILFLMIMNVLSLMLNKAATEGSFDYHPGCEDLQLTHLCFADDLLIFLEGSERSLSGVLSVLSSFERMSGLGINLQKTSMFCQGLDMTSLDNLQAFFNLRVSSLPIQYLGLPLSSKKLSITDCDPLITLIKKRLDSWTNRLLSLAGRLSLISSAISGIIGFWTSAFILPKKVIKKINSLFSSFLWHPEQRAGSIWVAVRDLSSSSFWALNDKNSSYSWMFKKILQFRSKATQFLSIKIGREDSTFFWWDPWTPFGSLHAFLGEDGPSRLERQLLLHTFLSTIGCSSLCDHPVWSINGSPQRSFSLLGFKMRSVLSNLRCSGHLCYGIRLLAHHQTTTWLFILNRSPTLDRLSAWGYATEGTCLLCGSELETRDHLFFECSYSASIWRRLTLHLNILNVPVHWSMLLSWLNVTPLEASKRLALLQGWQGAVYEIWK</sequence>
<reference evidence="2 4" key="1">
    <citation type="submission" date="2020-01" db="EMBL/GenBank/DDBJ databases">
        <authorList>
            <person name="Mishra B."/>
        </authorList>
    </citation>
    <scope>NUCLEOTIDE SEQUENCE [LARGE SCALE GENOMIC DNA]</scope>
</reference>
<dbReference type="EMBL" id="CACVBM020001149">
    <property type="protein sequence ID" value="CAA7034489.1"/>
    <property type="molecule type" value="Genomic_DNA"/>
</dbReference>
<dbReference type="Proteomes" id="UP000467841">
    <property type="component" value="Unassembled WGS sequence"/>
</dbReference>
<protein>
    <recommendedName>
        <fullName evidence="1">Reverse transcriptase domain-containing protein</fullName>
    </recommendedName>
</protein>
<evidence type="ECO:0000259" key="1">
    <source>
        <dbReference type="PROSITE" id="PS50878"/>
    </source>
</evidence>
<dbReference type="AlphaFoldDB" id="A0A6D2IZ10"/>
<dbReference type="PANTHER" id="PTHR33116:SF80">
    <property type="entry name" value="REVERSE TRANSCRIPTASE ZINC-BINDING DOMAIN-CONTAINING PROTEIN"/>
    <property type="match status" value="1"/>
</dbReference>
<evidence type="ECO:0000313" key="3">
    <source>
        <dbReference type="EMBL" id="CAA7047266.1"/>
    </source>
</evidence>
<proteinExistence type="predicted"/>
<dbReference type="EMBL" id="CACVBM020001370">
    <property type="protein sequence ID" value="CAA7047266.1"/>
    <property type="molecule type" value="Genomic_DNA"/>
</dbReference>
<organism evidence="2 4">
    <name type="scientific">Microthlaspi erraticum</name>
    <dbReference type="NCBI Taxonomy" id="1685480"/>
    <lineage>
        <taxon>Eukaryota</taxon>
        <taxon>Viridiplantae</taxon>
        <taxon>Streptophyta</taxon>
        <taxon>Embryophyta</taxon>
        <taxon>Tracheophyta</taxon>
        <taxon>Spermatophyta</taxon>
        <taxon>Magnoliopsida</taxon>
        <taxon>eudicotyledons</taxon>
        <taxon>Gunneridae</taxon>
        <taxon>Pentapetalae</taxon>
        <taxon>rosids</taxon>
        <taxon>malvids</taxon>
        <taxon>Brassicales</taxon>
        <taxon>Brassicaceae</taxon>
        <taxon>Coluteocarpeae</taxon>
        <taxon>Microthlaspi</taxon>
    </lineage>
</organism>
<gene>
    <name evidence="2" type="ORF">MERR_LOCUS21724</name>
    <name evidence="3" type="ORF">MERR_LOCUS34501</name>
</gene>
<dbReference type="Pfam" id="PF00078">
    <property type="entry name" value="RVT_1"/>
    <property type="match status" value="1"/>
</dbReference>
<keyword evidence="4" id="KW-1185">Reference proteome</keyword>
<dbReference type="SUPFAM" id="SSF56672">
    <property type="entry name" value="DNA/RNA polymerases"/>
    <property type="match status" value="1"/>
</dbReference>
<evidence type="ECO:0000313" key="2">
    <source>
        <dbReference type="EMBL" id="CAA7034489.1"/>
    </source>
</evidence>
<feature type="domain" description="Reverse transcriptase" evidence="1">
    <location>
        <begin position="1"/>
        <end position="331"/>
    </location>
</feature>
<accession>A0A6D2IZ10</accession>
<dbReference type="InterPro" id="IPR026960">
    <property type="entry name" value="RVT-Znf"/>
</dbReference>
<evidence type="ECO:0000313" key="4">
    <source>
        <dbReference type="Proteomes" id="UP000467841"/>
    </source>
</evidence>